<protein>
    <submittedName>
        <fullName evidence="3">Uncharacterized protein</fullName>
    </submittedName>
</protein>
<dbReference type="AlphaFoldDB" id="A0A9Q8QMB5"/>
<proteinExistence type="predicted"/>
<accession>A0A9Q8QMB5</accession>
<dbReference type="OrthoDB" id="4920224at2759"/>
<feature type="compositionally biased region" description="Low complexity" evidence="1">
    <location>
        <begin position="67"/>
        <end position="76"/>
    </location>
</feature>
<dbReference type="RefSeq" id="XP_047845809.1">
    <property type="nucleotide sequence ID" value="XM_047989804.1"/>
</dbReference>
<evidence type="ECO:0000256" key="2">
    <source>
        <dbReference type="SAM" id="SignalP"/>
    </source>
</evidence>
<gene>
    <name evidence="3" type="ORF">JDV02_008227</name>
</gene>
<evidence type="ECO:0000256" key="1">
    <source>
        <dbReference type="SAM" id="MobiDB-lite"/>
    </source>
</evidence>
<dbReference type="KEGG" id="ptkz:JDV02_008227"/>
<organism evidence="3 4">
    <name type="scientific">Purpureocillium takamizusanense</name>
    <dbReference type="NCBI Taxonomy" id="2060973"/>
    <lineage>
        <taxon>Eukaryota</taxon>
        <taxon>Fungi</taxon>
        <taxon>Dikarya</taxon>
        <taxon>Ascomycota</taxon>
        <taxon>Pezizomycotina</taxon>
        <taxon>Sordariomycetes</taxon>
        <taxon>Hypocreomycetidae</taxon>
        <taxon>Hypocreales</taxon>
        <taxon>Ophiocordycipitaceae</taxon>
        <taxon>Purpureocillium</taxon>
    </lineage>
</organism>
<keyword evidence="2" id="KW-0732">Signal</keyword>
<dbReference type="EMBL" id="CP086361">
    <property type="protein sequence ID" value="UNI22328.1"/>
    <property type="molecule type" value="Genomic_DNA"/>
</dbReference>
<sequence length="114" mass="12359">MKFILLSIAALCAPAVMGMALPSFNNEDMESDHHPSVLSKNAKNHCYLTPECKRVFDSRTGYRSNADADAAQAGHAKGSHSSQSEAANSLTEEHSKCVQEFGRCGYNLKKLGLN</sequence>
<feature type="signal peptide" evidence="2">
    <location>
        <begin position="1"/>
        <end position="18"/>
    </location>
</feature>
<evidence type="ECO:0000313" key="3">
    <source>
        <dbReference type="EMBL" id="UNI22328.1"/>
    </source>
</evidence>
<name>A0A9Q8QMB5_9HYPO</name>
<dbReference type="Proteomes" id="UP000829364">
    <property type="component" value="Chromosome 8"/>
</dbReference>
<feature type="region of interest" description="Disordered" evidence="1">
    <location>
        <begin position="66"/>
        <end position="91"/>
    </location>
</feature>
<reference evidence="3" key="1">
    <citation type="submission" date="2021-11" db="EMBL/GenBank/DDBJ databases">
        <title>Purpureocillium_takamizusanense_genome.</title>
        <authorList>
            <person name="Nguyen N.-H."/>
        </authorList>
    </citation>
    <scope>NUCLEOTIDE SEQUENCE</scope>
    <source>
        <strain evidence="3">PT3</strain>
    </source>
</reference>
<dbReference type="GeneID" id="72070175"/>
<keyword evidence="4" id="KW-1185">Reference proteome</keyword>
<evidence type="ECO:0000313" key="4">
    <source>
        <dbReference type="Proteomes" id="UP000829364"/>
    </source>
</evidence>
<feature type="compositionally biased region" description="Polar residues" evidence="1">
    <location>
        <begin position="79"/>
        <end position="90"/>
    </location>
</feature>
<feature type="chain" id="PRO_5040448474" evidence="2">
    <location>
        <begin position="19"/>
        <end position="114"/>
    </location>
</feature>